<evidence type="ECO:0008006" key="5">
    <source>
        <dbReference type="Google" id="ProtNLM"/>
    </source>
</evidence>
<dbReference type="OMA" id="SNIHETI"/>
<dbReference type="OrthoDB" id="318898at2759"/>
<feature type="signal peptide" evidence="2">
    <location>
        <begin position="1"/>
        <end position="15"/>
    </location>
</feature>
<feature type="transmembrane region" description="Helical" evidence="1">
    <location>
        <begin position="1259"/>
        <end position="1278"/>
    </location>
</feature>
<keyword evidence="4" id="KW-1185">Reference proteome</keyword>
<keyword evidence="1" id="KW-1133">Transmembrane helix</keyword>
<feature type="chain" id="PRO_5035804654" description="Transmembrane protein" evidence="2">
    <location>
        <begin position="16"/>
        <end position="1301"/>
    </location>
</feature>
<keyword evidence="1" id="KW-0472">Membrane</keyword>
<evidence type="ECO:0000313" key="3">
    <source>
        <dbReference type="EMBL" id="CAD8164361.1"/>
    </source>
</evidence>
<comment type="caution">
    <text evidence="3">The sequence shown here is derived from an EMBL/GenBank/DDBJ whole genome shotgun (WGS) entry which is preliminary data.</text>
</comment>
<protein>
    <recommendedName>
        <fullName evidence="5">Transmembrane protein</fullName>
    </recommendedName>
</protein>
<keyword evidence="1" id="KW-0812">Transmembrane</keyword>
<dbReference type="EMBL" id="CAJJDP010000045">
    <property type="protein sequence ID" value="CAD8164361.1"/>
    <property type="molecule type" value="Genomic_DNA"/>
</dbReference>
<gene>
    <name evidence="3" type="ORF">POCTA_138.1.T0450005</name>
</gene>
<organism evidence="3 4">
    <name type="scientific">Paramecium octaurelia</name>
    <dbReference type="NCBI Taxonomy" id="43137"/>
    <lineage>
        <taxon>Eukaryota</taxon>
        <taxon>Sar</taxon>
        <taxon>Alveolata</taxon>
        <taxon>Ciliophora</taxon>
        <taxon>Intramacronucleata</taxon>
        <taxon>Oligohymenophorea</taxon>
        <taxon>Peniculida</taxon>
        <taxon>Parameciidae</taxon>
        <taxon>Paramecium</taxon>
    </lineage>
</organism>
<name>A0A8S1UGT0_PAROT</name>
<evidence type="ECO:0000313" key="4">
    <source>
        <dbReference type="Proteomes" id="UP000683925"/>
    </source>
</evidence>
<evidence type="ECO:0000256" key="1">
    <source>
        <dbReference type="SAM" id="Phobius"/>
    </source>
</evidence>
<sequence length="1301" mass="151681">MIFLLSLFIALYGQAVYPSYNVYLTQGETYSLYLKELFQQQILNFTIQDNPDNVQLLKALNIFSEQNNNQTFTSISATPPFYLLITQVNKLNVYQWNSSYVNLINQVDLPQEICLNALLFVENSILIDCYNLTNLNMYLYQENVWTIAYSKIVQQMPKNTDLKSFTSNQINSILYAQYYDNNQILTQFQFDHNLLFNISNWKFPFINFIVSNKLQSQNTIYLWDYFTLYLLNLTQEGLNLTKNYTFPYQIIEVQIFNPQIVFYECDTLLVMSIFTNYYSIICNQAIQELQQLSSHLNHNITQFQTFLSNQFLILQLFDLIQIYENVNLNFKLIGAITLNSSSTQVSFDYNSNELFLFDNTNILTYLVETPQIKFISNQNQQNYQLILIGSQNQISETYEVLNFTVQLNVSVLQNDDNKAYLIYEKNIDKNAYIFQNQNYDYVISQYSGSLFTANFSVENSSMGNFNDITFQNVGVINLPFQNLQFLNIHYAVGIKNQNIYLLNLGDDSFDQFYFEIIWNSTINPWINLKNNQIQGYAFDDILFGVQINSQQLYICQYLRSNINQTFILTFQPFQQFYLLFQQVVLLLESNIIQICSMTGNCSNLQINHSSNYSVTPVGIVLNQFSISSTLLINNNYSSIIVGQITQENTYITYSIINVEISVQDMKIVNNRLILNYNCQSSQFICFQVWNVQNLNFPFLEKNLRSIQNSNNAQYFADNLFYYVQTNNQIYVYNPALIEHSTLFYTFNYSGSYFTSASTDLALISFNSSFYLLSPLLVYTYQNIISNTIKNEISTLYNNYNVSVSSQIGTQQVIQTSSNQQIITLNDFLNIQLNNQTYMVSNIHETITLDNITFSGQILWFQINCSSSNSQAINFLNQTDLISLKDSVIAVFNQQILCYHNNQSNFFLQIYNVTSEGVLIQASKRQNYNQNCIHITALMNAQYIFLFCQQSDLQGYQHFDLFKIDIKNQYLSDINYLASFDILSSQNPILQEDILYIFQEYLITIFYVSTNMFQRIQTLCCMLSFQSFAFQHQNSSYYANIYVCKDNENIYYQLGKRISQKQIQFNLPKYIYIKDKFYFDSQVVGILIVSSQVNQISMMCFINQFSIIIKLIYMVNEMDFSQSTLKFKRLLYYSPQVIIQNSQELIGAAISSGLVFVSYEFGVVIYNISSLDLNVGNLDYPILPSSNLSQSLYHLQILTFNSSYGFIFSYVNFVISSFKIQIQLTKATDYCTLTASNLVNQKIANYTLYFYSQIDFGFEYALLAFMIVVFLAALTFLWYNTKNQKEQFGLEEFEGFEIDTFQ</sequence>
<accession>A0A8S1UGT0</accession>
<proteinExistence type="predicted"/>
<evidence type="ECO:0000256" key="2">
    <source>
        <dbReference type="SAM" id="SignalP"/>
    </source>
</evidence>
<dbReference type="Proteomes" id="UP000683925">
    <property type="component" value="Unassembled WGS sequence"/>
</dbReference>
<reference evidence="3" key="1">
    <citation type="submission" date="2021-01" db="EMBL/GenBank/DDBJ databases">
        <authorList>
            <consortium name="Genoscope - CEA"/>
            <person name="William W."/>
        </authorList>
    </citation>
    <scope>NUCLEOTIDE SEQUENCE</scope>
</reference>
<keyword evidence="2" id="KW-0732">Signal</keyword>